<proteinExistence type="inferred from homology"/>
<comment type="catalytic activity">
    <reaction evidence="7 8">
        <text>5-O-(1-carboxyvinyl)-3-phosphoshikimate = chorismate + phosphate</text>
        <dbReference type="Rhea" id="RHEA:21020"/>
        <dbReference type="ChEBI" id="CHEBI:29748"/>
        <dbReference type="ChEBI" id="CHEBI:43474"/>
        <dbReference type="ChEBI" id="CHEBI:57701"/>
        <dbReference type="EC" id="4.2.3.5"/>
    </reaction>
</comment>
<evidence type="ECO:0000313" key="10">
    <source>
        <dbReference type="Proteomes" id="UP001165427"/>
    </source>
</evidence>
<dbReference type="FunFam" id="3.60.150.10:FF:000003">
    <property type="entry name" value="Chorismate synthase"/>
    <property type="match status" value="1"/>
</dbReference>
<name>A0AA41UPH4_9BACT</name>
<dbReference type="GO" id="GO:0010181">
    <property type="term" value="F:FMN binding"/>
    <property type="evidence" value="ECO:0007669"/>
    <property type="project" value="TreeGrafter"/>
</dbReference>
<dbReference type="NCBIfam" id="TIGR00033">
    <property type="entry name" value="aroC"/>
    <property type="match status" value="1"/>
</dbReference>
<evidence type="ECO:0000256" key="3">
    <source>
        <dbReference type="ARBA" id="ARBA00013036"/>
    </source>
</evidence>
<comment type="caution">
    <text evidence="7">Lacks conserved residue(s) required for the propagation of feature annotation.</text>
</comment>
<dbReference type="InterPro" id="IPR035904">
    <property type="entry name" value="Chorismate_synth_AroC_sf"/>
</dbReference>
<evidence type="ECO:0000256" key="8">
    <source>
        <dbReference type="RuleBase" id="RU000605"/>
    </source>
</evidence>
<dbReference type="EMBL" id="JALJRB010000006">
    <property type="protein sequence ID" value="MCJ8500488.1"/>
    <property type="molecule type" value="Genomic_DNA"/>
</dbReference>
<keyword evidence="10" id="KW-1185">Reference proteome</keyword>
<gene>
    <name evidence="7 9" type="primary">aroC</name>
    <name evidence="9" type="ORF">MRX98_07880</name>
</gene>
<keyword evidence="5 7" id="KW-0057">Aromatic amino acid biosynthesis</keyword>
<dbReference type="Gene3D" id="3.60.150.10">
    <property type="entry name" value="Chorismate synthase AroC"/>
    <property type="match status" value="1"/>
</dbReference>
<evidence type="ECO:0000256" key="5">
    <source>
        <dbReference type="ARBA" id="ARBA00023141"/>
    </source>
</evidence>
<dbReference type="GO" id="GO:0009073">
    <property type="term" value="P:aromatic amino acid family biosynthetic process"/>
    <property type="evidence" value="ECO:0007669"/>
    <property type="project" value="UniProtKB-KW"/>
</dbReference>
<evidence type="ECO:0000313" key="9">
    <source>
        <dbReference type="EMBL" id="MCJ8500488.1"/>
    </source>
</evidence>
<keyword evidence="4 7" id="KW-0028">Amino-acid biosynthesis</keyword>
<keyword evidence="7" id="KW-0521">NADP</keyword>
<comment type="similarity">
    <text evidence="2 7 8">Belongs to the chorismate synthase family.</text>
</comment>
<comment type="pathway">
    <text evidence="1 7 8">Metabolic intermediate biosynthesis; chorismate biosynthesis; chorismate from D-erythrose 4-phosphate and phosphoenolpyruvate: step 7/7.</text>
</comment>
<comment type="caution">
    <text evidence="9">The sequence shown here is derived from an EMBL/GenBank/DDBJ whole genome shotgun (WGS) entry which is preliminary data.</text>
</comment>
<dbReference type="NCBIfam" id="NF003793">
    <property type="entry name" value="PRK05382.1"/>
    <property type="match status" value="1"/>
</dbReference>
<dbReference type="CDD" id="cd07304">
    <property type="entry name" value="Chorismate_synthase"/>
    <property type="match status" value="1"/>
</dbReference>
<comment type="subunit">
    <text evidence="7">Homotetramer.</text>
</comment>
<evidence type="ECO:0000256" key="6">
    <source>
        <dbReference type="ARBA" id="ARBA00023239"/>
    </source>
</evidence>
<dbReference type="InterPro" id="IPR000453">
    <property type="entry name" value="Chorismate_synth"/>
</dbReference>
<dbReference type="HAMAP" id="MF_00300">
    <property type="entry name" value="Chorismate_synth"/>
    <property type="match status" value="1"/>
</dbReference>
<reference evidence="9" key="1">
    <citation type="submission" date="2022-04" db="EMBL/GenBank/DDBJ databases">
        <title>Desulfatitalea alkaliphila sp. nov., a novel anaerobic sulfate-reducing bacterium isolated from terrestrial mud volcano, Taman Peninsula, Russia.</title>
        <authorList>
            <person name="Khomyakova M.A."/>
            <person name="Merkel A.Y."/>
            <person name="Slobodkin A.I."/>
        </authorList>
    </citation>
    <scope>NUCLEOTIDE SEQUENCE</scope>
    <source>
        <strain evidence="9">M08but</strain>
    </source>
</reference>
<dbReference type="GO" id="GO:0009423">
    <property type="term" value="P:chorismate biosynthetic process"/>
    <property type="evidence" value="ECO:0007669"/>
    <property type="project" value="UniProtKB-UniRule"/>
</dbReference>
<evidence type="ECO:0000256" key="1">
    <source>
        <dbReference type="ARBA" id="ARBA00005044"/>
    </source>
</evidence>
<keyword evidence="7" id="KW-0288">FMN</keyword>
<comment type="cofactor">
    <cofactor evidence="7 8">
        <name>FMNH2</name>
        <dbReference type="ChEBI" id="CHEBI:57618"/>
    </cofactor>
    <text evidence="7 8">Reduced FMN (FMNH(2)).</text>
</comment>
<evidence type="ECO:0000256" key="7">
    <source>
        <dbReference type="HAMAP-Rule" id="MF_00300"/>
    </source>
</evidence>
<comment type="function">
    <text evidence="7">Catalyzes the anti-1,4-elimination of the C-3 phosphate and the C-6 proR hydrogen from 5-enolpyruvylshikimate-3-phosphate (EPSP) to yield chorismate, which is the branch point compound that serves as the starting substrate for the three terminal pathways of aromatic amino acid biosynthesis. This reaction introduces a second double bond into the aromatic ring system.</text>
</comment>
<feature type="binding site" evidence="7">
    <location>
        <position position="286"/>
    </location>
    <ligand>
        <name>FMN</name>
        <dbReference type="ChEBI" id="CHEBI:58210"/>
    </ligand>
</feature>
<dbReference type="InterPro" id="IPR020541">
    <property type="entry name" value="Chorismate_synthase_CS"/>
</dbReference>
<evidence type="ECO:0000256" key="2">
    <source>
        <dbReference type="ARBA" id="ARBA00008014"/>
    </source>
</evidence>
<feature type="binding site" evidence="7">
    <location>
        <position position="47"/>
    </location>
    <ligand>
        <name>NADP(+)</name>
        <dbReference type="ChEBI" id="CHEBI:58349"/>
    </ligand>
</feature>
<sequence>MSSTFGTLFRVTTFGESHCPGVGAVVDGCPPRLALTAEDIQRQLDRRRPGQSAMTTDRQEGDRVAILSGVENGHTLGTPIALLVPNRDQRPGDYAEMAAVPRPSHADFTYQTKYGIRAASGGGRSSARETIGRVAAGAIAEKILAERFGIQVVAWVSAVGEVVADGVDMAAIDRQTVDGTPVRCPDPAAAPAMTAAIQAARDDQDSLGGMVSCVCRNVPAGLGEPVFDKLEALLAHAMLSIPATKGFEIGSGFAGTRLRGSLHNDPFVQKGDRLGTLSNHSGGIQGGISNGEAIHFRVAFKPPATIGRAQTTADFAGRQVALAAKGRHDPCVVPRAVPIVEAMAALVLLDAVLRQAARCMGRLQP</sequence>
<dbReference type="RefSeq" id="WP_246904949.1">
    <property type="nucleotide sequence ID" value="NZ_JALJRB010000006.1"/>
</dbReference>
<keyword evidence="6 7" id="KW-0456">Lyase</keyword>
<feature type="binding site" evidence="7">
    <location>
        <position position="327"/>
    </location>
    <ligand>
        <name>FMN</name>
        <dbReference type="ChEBI" id="CHEBI:58210"/>
    </ligand>
</feature>
<evidence type="ECO:0000256" key="4">
    <source>
        <dbReference type="ARBA" id="ARBA00022605"/>
    </source>
</evidence>
<keyword evidence="7" id="KW-0285">Flavoprotein</keyword>
<dbReference type="PROSITE" id="PS00788">
    <property type="entry name" value="CHORISMATE_SYNTHASE_2"/>
    <property type="match status" value="1"/>
</dbReference>
<dbReference type="PROSITE" id="PS00789">
    <property type="entry name" value="CHORISMATE_SYNTHASE_3"/>
    <property type="match status" value="1"/>
</dbReference>
<dbReference type="GO" id="GO:0005829">
    <property type="term" value="C:cytosol"/>
    <property type="evidence" value="ECO:0007669"/>
    <property type="project" value="TreeGrafter"/>
</dbReference>
<dbReference type="Proteomes" id="UP001165427">
    <property type="component" value="Unassembled WGS sequence"/>
</dbReference>
<organism evidence="9 10">
    <name type="scientific">Desulfatitalea alkaliphila</name>
    <dbReference type="NCBI Taxonomy" id="2929485"/>
    <lineage>
        <taxon>Bacteria</taxon>
        <taxon>Pseudomonadati</taxon>
        <taxon>Thermodesulfobacteriota</taxon>
        <taxon>Desulfobacteria</taxon>
        <taxon>Desulfobacterales</taxon>
        <taxon>Desulfosarcinaceae</taxon>
        <taxon>Desulfatitalea</taxon>
    </lineage>
</organism>
<dbReference type="Pfam" id="PF01264">
    <property type="entry name" value="Chorismate_synt"/>
    <property type="match status" value="1"/>
</dbReference>
<accession>A0AA41UPH4</accession>
<keyword evidence="7" id="KW-0274">FAD</keyword>
<dbReference type="GO" id="GO:0004107">
    <property type="term" value="F:chorismate synthase activity"/>
    <property type="evidence" value="ECO:0007669"/>
    <property type="project" value="UniProtKB-UniRule"/>
</dbReference>
<dbReference type="PANTHER" id="PTHR21085">
    <property type="entry name" value="CHORISMATE SYNTHASE"/>
    <property type="match status" value="1"/>
</dbReference>
<dbReference type="PROSITE" id="PS00787">
    <property type="entry name" value="CHORISMATE_SYNTHASE_1"/>
    <property type="match status" value="1"/>
</dbReference>
<protein>
    <recommendedName>
        <fullName evidence="3 7">Chorismate synthase</fullName>
        <shortName evidence="7">CS</shortName>
        <ecNumber evidence="3 7">4.2.3.5</ecNumber>
    </recommendedName>
    <alternativeName>
        <fullName evidence="7">5-enolpyruvylshikimate-3-phosphate phospholyase</fullName>
    </alternativeName>
</protein>
<dbReference type="PIRSF" id="PIRSF001456">
    <property type="entry name" value="Chorismate_synth"/>
    <property type="match status" value="1"/>
</dbReference>
<dbReference type="AlphaFoldDB" id="A0AA41UPH4"/>
<feature type="binding site" evidence="7">
    <location>
        <begin position="301"/>
        <end position="305"/>
    </location>
    <ligand>
        <name>FMN</name>
        <dbReference type="ChEBI" id="CHEBI:58210"/>
    </ligand>
</feature>
<dbReference type="PANTHER" id="PTHR21085:SF0">
    <property type="entry name" value="CHORISMATE SYNTHASE"/>
    <property type="match status" value="1"/>
</dbReference>
<dbReference type="GO" id="GO:0008652">
    <property type="term" value="P:amino acid biosynthetic process"/>
    <property type="evidence" value="ECO:0007669"/>
    <property type="project" value="UniProtKB-KW"/>
</dbReference>
<dbReference type="SUPFAM" id="SSF103263">
    <property type="entry name" value="Chorismate synthase, AroC"/>
    <property type="match status" value="1"/>
</dbReference>
<dbReference type="EC" id="4.2.3.5" evidence="3 7"/>
<feature type="binding site" evidence="7">
    <location>
        <begin position="124"/>
        <end position="126"/>
    </location>
    <ligand>
        <name>FMN</name>
        <dbReference type="ChEBI" id="CHEBI:58210"/>
    </ligand>
</feature>